<name>N6VYG5_9GAMM</name>
<dbReference type="RefSeq" id="WP_004579581.1">
    <property type="nucleotide sequence ID" value="NZ_AP028878.1"/>
</dbReference>
<dbReference type="AlphaFoldDB" id="N6VYG5"/>
<organism evidence="6 7">
    <name type="scientific">Marinobacter nanhaiticus D15-8W</name>
    <dbReference type="NCBI Taxonomy" id="626887"/>
    <lineage>
        <taxon>Bacteria</taxon>
        <taxon>Pseudomonadati</taxon>
        <taxon>Pseudomonadota</taxon>
        <taxon>Gammaproteobacteria</taxon>
        <taxon>Pseudomonadales</taxon>
        <taxon>Marinobacteraceae</taxon>
        <taxon>Marinobacter</taxon>
    </lineage>
</organism>
<comment type="caution">
    <text evidence="6">The sequence shown here is derived from an EMBL/GenBank/DDBJ whole genome shotgun (WGS) entry which is preliminary data.</text>
</comment>
<dbReference type="PATRIC" id="fig|626887.3.peg.1605"/>
<evidence type="ECO:0000313" key="6">
    <source>
        <dbReference type="EMBL" id="ENO15285.1"/>
    </source>
</evidence>
<dbReference type="InterPro" id="IPR001486">
    <property type="entry name" value="Hemoglobin_trunc"/>
</dbReference>
<dbReference type="OrthoDB" id="9795814at2"/>
<dbReference type="Pfam" id="PF01152">
    <property type="entry name" value="Bac_globin"/>
    <property type="match status" value="1"/>
</dbReference>
<dbReference type="GO" id="GO:0020037">
    <property type="term" value="F:heme binding"/>
    <property type="evidence" value="ECO:0007669"/>
    <property type="project" value="InterPro"/>
</dbReference>
<dbReference type="PROSITE" id="PS51257">
    <property type="entry name" value="PROKAR_LIPOPROTEIN"/>
    <property type="match status" value="1"/>
</dbReference>
<proteinExistence type="predicted"/>
<keyword evidence="1" id="KW-0813">Transport</keyword>
<evidence type="ECO:0000256" key="2">
    <source>
        <dbReference type="ARBA" id="ARBA00022617"/>
    </source>
</evidence>
<evidence type="ECO:0000256" key="3">
    <source>
        <dbReference type="ARBA" id="ARBA00022723"/>
    </source>
</evidence>
<gene>
    <name evidence="6" type="ORF">J057_08041</name>
</gene>
<accession>N6VYG5</accession>
<dbReference type="InterPro" id="IPR009050">
    <property type="entry name" value="Globin-like_sf"/>
</dbReference>
<keyword evidence="4 5" id="KW-0408">Iron</keyword>
<dbReference type="Gene3D" id="1.10.490.10">
    <property type="entry name" value="Globins"/>
    <property type="match status" value="1"/>
</dbReference>
<dbReference type="EMBL" id="APLQ01000011">
    <property type="protein sequence ID" value="ENO15285.1"/>
    <property type="molecule type" value="Genomic_DNA"/>
</dbReference>
<keyword evidence="2 5" id="KW-0349">Heme</keyword>
<dbReference type="GO" id="GO:0019825">
    <property type="term" value="F:oxygen binding"/>
    <property type="evidence" value="ECO:0007669"/>
    <property type="project" value="InterPro"/>
</dbReference>
<dbReference type="eggNOG" id="COG2346">
    <property type="taxonomic scope" value="Bacteria"/>
</dbReference>
<dbReference type="InterPro" id="IPR012292">
    <property type="entry name" value="Globin/Proto"/>
</dbReference>
<evidence type="ECO:0000256" key="4">
    <source>
        <dbReference type="ARBA" id="ARBA00023004"/>
    </source>
</evidence>
<evidence type="ECO:0000313" key="7">
    <source>
        <dbReference type="Proteomes" id="UP000013165"/>
    </source>
</evidence>
<dbReference type="Proteomes" id="UP000013165">
    <property type="component" value="Unassembled WGS sequence"/>
</dbReference>
<evidence type="ECO:0000256" key="1">
    <source>
        <dbReference type="ARBA" id="ARBA00022448"/>
    </source>
</evidence>
<keyword evidence="3 5" id="KW-0479">Metal-binding</keyword>
<keyword evidence="7" id="KW-1185">Reference proteome</keyword>
<reference evidence="6 7" key="1">
    <citation type="journal article" date="2013" name="Genome Announc.">
        <title>Genome Sequence of the Polycyclic Aromatic Hydrocarbon-Degrading Bacterium Strain Marinobacter nanhaiticus D15-8WT.</title>
        <authorList>
            <person name="Cui Z."/>
            <person name="Gao W."/>
            <person name="Li Q."/>
            <person name="Xu G."/>
            <person name="Zheng L."/>
        </authorList>
    </citation>
    <scope>NUCLEOTIDE SEQUENCE [LARGE SCALE GENOMIC DNA]</scope>
    <source>
        <strain evidence="6 7">D15-8W</strain>
    </source>
</reference>
<dbReference type="SUPFAM" id="SSF46458">
    <property type="entry name" value="Globin-like"/>
    <property type="match status" value="1"/>
</dbReference>
<dbReference type="CDD" id="cd00454">
    <property type="entry name" value="TrHb1_N"/>
    <property type="match status" value="1"/>
</dbReference>
<evidence type="ECO:0000256" key="5">
    <source>
        <dbReference type="PIRSR" id="PIRSR601486-1"/>
    </source>
</evidence>
<dbReference type="GO" id="GO:0046872">
    <property type="term" value="F:metal ion binding"/>
    <property type="evidence" value="ECO:0007669"/>
    <property type="project" value="UniProtKB-KW"/>
</dbReference>
<dbReference type="STRING" id="626887.J057_08041"/>
<sequence length="152" mass="16472">MVNRLLPLLFLVMLSGCQSLPPQSSPSLYDALGERKGIALIVKDLLYIVVEDERIAEKFRAVDIAGLHRNLTDQICALADGPCTYSGRGMSASHAGLGINETHFNALAEDLILAMEQNGVPVSAQNQLLARLVRLHDDIVFQPAARPIDTAP</sequence>
<dbReference type="HOGENOM" id="CLU_103526_2_0_6"/>
<protein>
    <submittedName>
        <fullName evidence="6">Group 1 truncated hemoglobin</fullName>
    </submittedName>
</protein>
<feature type="binding site" description="distal binding residue" evidence="5">
    <location>
        <position position="94"/>
    </location>
    <ligand>
        <name>heme</name>
        <dbReference type="ChEBI" id="CHEBI:30413"/>
    </ligand>
    <ligandPart>
        <name>Fe</name>
        <dbReference type="ChEBI" id="CHEBI:18248"/>
    </ligandPart>
</feature>